<name>A0A7W7TVX5_9ACTN</name>
<dbReference type="AlphaFoldDB" id="A0A7W7TVX5"/>
<comment type="caution">
    <text evidence="2">The sequence shown here is derived from an EMBL/GenBank/DDBJ whole genome shotgun (WGS) entry which is preliminary data.</text>
</comment>
<dbReference type="RefSeq" id="WP_184930201.1">
    <property type="nucleotide sequence ID" value="NZ_JACHJY010000002.1"/>
</dbReference>
<evidence type="ECO:0000256" key="1">
    <source>
        <dbReference type="SAM" id="SignalP"/>
    </source>
</evidence>
<feature type="signal peptide" evidence="1">
    <location>
        <begin position="1"/>
        <end position="20"/>
    </location>
</feature>
<dbReference type="PROSITE" id="PS51257">
    <property type="entry name" value="PROKAR_LIPOPROTEIN"/>
    <property type="match status" value="1"/>
</dbReference>
<reference evidence="2 3" key="1">
    <citation type="submission" date="2020-08" db="EMBL/GenBank/DDBJ databases">
        <title>Genomic Encyclopedia of Type Strains, Phase III (KMG-III): the genomes of soil and plant-associated and newly described type strains.</title>
        <authorList>
            <person name="Whitman W."/>
        </authorList>
    </citation>
    <scope>NUCLEOTIDE SEQUENCE [LARGE SCALE GENOMIC DNA]</scope>
    <source>
        <strain evidence="2 3">SFB5A</strain>
    </source>
</reference>
<organism evidence="2 3">
    <name type="scientific">Streptomyces nymphaeiformis</name>
    <dbReference type="NCBI Taxonomy" id="2663842"/>
    <lineage>
        <taxon>Bacteria</taxon>
        <taxon>Bacillati</taxon>
        <taxon>Actinomycetota</taxon>
        <taxon>Actinomycetes</taxon>
        <taxon>Kitasatosporales</taxon>
        <taxon>Streptomycetaceae</taxon>
        <taxon>Streptomyces</taxon>
    </lineage>
</organism>
<protein>
    <recommendedName>
        <fullName evidence="4">DUF3558 domain-containing protein</fullName>
    </recommendedName>
</protein>
<feature type="chain" id="PRO_5039365761" description="DUF3558 domain-containing protein" evidence="1">
    <location>
        <begin position="21"/>
        <end position="232"/>
    </location>
</feature>
<accession>A0A7W7TVX5</accession>
<dbReference type="Proteomes" id="UP000582643">
    <property type="component" value="Unassembled WGS sequence"/>
</dbReference>
<evidence type="ECO:0008006" key="4">
    <source>
        <dbReference type="Google" id="ProtNLM"/>
    </source>
</evidence>
<keyword evidence="3" id="KW-1185">Reference proteome</keyword>
<evidence type="ECO:0000313" key="3">
    <source>
        <dbReference type="Proteomes" id="UP000582643"/>
    </source>
</evidence>
<evidence type="ECO:0000313" key="2">
    <source>
        <dbReference type="EMBL" id="MBB4980339.1"/>
    </source>
</evidence>
<keyword evidence="1" id="KW-0732">Signal</keyword>
<proteinExistence type="predicted"/>
<dbReference type="EMBL" id="JACHJY010000002">
    <property type="protein sequence ID" value="MBB4980339.1"/>
    <property type="molecule type" value="Genomic_DNA"/>
</dbReference>
<gene>
    <name evidence="2" type="ORF">GGE06_001247</name>
</gene>
<sequence length="232" mass="24694">MSRLNRWCLVLAVAAPLALAGCSSAPPPLEFGAAKPSGPKLAAHPAANASLPLAEWPNACEVLSDEEIRAILPQATDFARDPVKVTIIDFNPLSESAPGTTGDVPAGGCEFRFGLPSEYESEHNSSVKVTFTAIADPALVERNYAEDLKSARKRAAEGTYKKEFRDLGTSLGTEGCFLPDVSDGPTCHQGPYQFEVSGMSTADGVGEYPASNRNWSEKVLTQVVRTLGPRMP</sequence>